<organism evidence="2 3">
    <name type="scientific">Helianthus annuus</name>
    <name type="common">Common sunflower</name>
    <dbReference type="NCBI Taxonomy" id="4232"/>
    <lineage>
        <taxon>Eukaryota</taxon>
        <taxon>Viridiplantae</taxon>
        <taxon>Streptophyta</taxon>
        <taxon>Embryophyta</taxon>
        <taxon>Tracheophyta</taxon>
        <taxon>Spermatophyta</taxon>
        <taxon>Magnoliopsida</taxon>
        <taxon>eudicotyledons</taxon>
        <taxon>Gunneridae</taxon>
        <taxon>Pentapetalae</taxon>
        <taxon>asterids</taxon>
        <taxon>campanulids</taxon>
        <taxon>Asterales</taxon>
        <taxon>Asteraceae</taxon>
        <taxon>Asteroideae</taxon>
        <taxon>Heliantheae alliance</taxon>
        <taxon>Heliantheae</taxon>
        <taxon>Helianthus</taxon>
    </lineage>
</organism>
<protein>
    <submittedName>
        <fullName evidence="2">Uncharacterized protein</fullName>
    </submittedName>
</protein>
<reference evidence="1" key="3">
    <citation type="submission" date="2020-06" db="EMBL/GenBank/DDBJ databases">
        <title>Helianthus annuus Genome sequencing and assembly Release 2.</title>
        <authorList>
            <person name="Gouzy J."/>
            <person name="Langlade N."/>
            <person name="Munos S."/>
        </authorList>
    </citation>
    <scope>NUCLEOTIDE SEQUENCE</scope>
    <source>
        <tissue evidence="1">Leaves</tissue>
    </source>
</reference>
<reference evidence="2" key="2">
    <citation type="submission" date="2017-02" db="EMBL/GenBank/DDBJ databases">
        <title>Sunflower complete genome.</title>
        <authorList>
            <person name="Langlade N."/>
            <person name="Munos S."/>
        </authorList>
    </citation>
    <scope>NUCLEOTIDE SEQUENCE [LARGE SCALE GENOMIC DNA]</scope>
    <source>
        <tissue evidence="2">Leaves</tissue>
    </source>
</reference>
<dbReference type="AlphaFoldDB" id="A0A251SUZ4"/>
<name>A0A251SUZ4_HELAN</name>
<reference evidence="1 3" key="1">
    <citation type="journal article" date="2017" name="Nature">
        <title>The sunflower genome provides insights into oil metabolism, flowering and Asterid evolution.</title>
        <authorList>
            <person name="Badouin H."/>
            <person name="Gouzy J."/>
            <person name="Grassa C.J."/>
            <person name="Murat F."/>
            <person name="Staton S.E."/>
            <person name="Cottret L."/>
            <person name="Lelandais-Briere C."/>
            <person name="Owens G.L."/>
            <person name="Carrere S."/>
            <person name="Mayjonade B."/>
            <person name="Legrand L."/>
            <person name="Gill N."/>
            <person name="Kane N.C."/>
            <person name="Bowers J.E."/>
            <person name="Hubner S."/>
            <person name="Bellec A."/>
            <person name="Berard A."/>
            <person name="Berges H."/>
            <person name="Blanchet N."/>
            <person name="Boniface M.C."/>
            <person name="Brunel D."/>
            <person name="Catrice O."/>
            <person name="Chaidir N."/>
            <person name="Claudel C."/>
            <person name="Donnadieu C."/>
            <person name="Faraut T."/>
            <person name="Fievet G."/>
            <person name="Helmstetter N."/>
            <person name="King M."/>
            <person name="Knapp S.J."/>
            <person name="Lai Z."/>
            <person name="Le Paslier M.C."/>
            <person name="Lippi Y."/>
            <person name="Lorenzon L."/>
            <person name="Mandel J.R."/>
            <person name="Marage G."/>
            <person name="Marchand G."/>
            <person name="Marquand E."/>
            <person name="Bret-Mestries E."/>
            <person name="Morien E."/>
            <person name="Nambeesan S."/>
            <person name="Nguyen T."/>
            <person name="Pegot-Espagnet P."/>
            <person name="Pouilly N."/>
            <person name="Raftis F."/>
            <person name="Sallet E."/>
            <person name="Schiex T."/>
            <person name="Thomas J."/>
            <person name="Vandecasteele C."/>
            <person name="Vares D."/>
            <person name="Vear F."/>
            <person name="Vautrin S."/>
            <person name="Crespi M."/>
            <person name="Mangin B."/>
            <person name="Burke J.M."/>
            <person name="Salse J."/>
            <person name="Munos S."/>
            <person name="Vincourt P."/>
            <person name="Rieseberg L.H."/>
            <person name="Langlade N.B."/>
        </authorList>
    </citation>
    <scope>NUCLEOTIDE SEQUENCE [LARGE SCALE GENOMIC DNA]</scope>
    <source>
        <strain evidence="3">cv. SF193</strain>
        <tissue evidence="1">Leaves</tissue>
    </source>
</reference>
<evidence type="ECO:0000313" key="2">
    <source>
        <dbReference type="EMBL" id="OTG01371.1"/>
    </source>
</evidence>
<evidence type="ECO:0000313" key="3">
    <source>
        <dbReference type="Proteomes" id="UP000215914"/>
    </source>
</evidence>
<evidence type="ECO:0000313" key="1">
    <source>
        <dbReference type="EMBL" id="KAF5815196.1"/>
    </source>
</evidence>
<proteinExistence type="predicted"/>
<keyword evidence="3" id="KW-1185">Reference proteome</keyword>
<dbReference type="Gramene" id="mRNA:HanXRQr2_Chr03g0120361">
    <property type="protein sequence ID" value="CDS:HanXRQr2_Chr03g0120361.1"/>
    <property type="gene ID" value="HanXRQr2_Chr03g0120361"/>
</dbReference>
<dbReference type="InParanoid" id="A0A251SUZ4"/>
<gene>
    <name evidence="2" type="ORF">HannXRQ_Chr13g0401371</name>
    <name evidence="1" type="ORF">HanXRQr2_Chr03g0120361</name>
</gene>
<dbReference type="EMBL" id="MNCJ02000318">
    <property type="protein sequence ID" value="KAF5815196.1"/>
    <property type="molecule type" value="Genomic_DNA"/>
</dbReference>
<dbReference type="EMBL" id="CM007902">
    <property type="protein sequence ID" value="OTG01371.1"/>
    <property type="molecule type" value="Genomic_DNA"/>
</dbReference>
<accession>A0A251SUZ4</accession>
<dbReference type="Proteomes" id="UP000215914">
    <property type="component" value="Chromosome 13"/>
</dbReference>
<sequence>MVQCDLSVLVSSHLPYSILKGSINGNESHLPSSLFFDSYLNRSNLVRWIDCSKNLGFNVKTAR</sequence>